<gene>
    <name evidence="1" type="ORF">VF04_36700</name>
</gene>
<dbReference type="EMBL" id="LAHC01000197">
    <property type="protein sequence ID" value="PHJ83473.1"/>
    <property type="molecule type" value="Genomic_DNA"/>
</dbReference>
<keyword evidence="2" id="KW-1185">Reference proteome</keyword>
<sequence length="90" mass="10457">MKVGSLVELVEDFNFKLPNVNYPVMGIIYTIEDIDMVEGEPAIILCEIPNENAFDINGFYEPYFDMKQFRELQPPMDISELIEESIYQTV</sequence>
<evidence type="ECO:0000313" key="2">
    <source>
        <dbReference type="Proteomes" id="UP000222523"/>
    </source>
</evidence>
<comment type="caution">
    <text evidence="1">The sequence shown here is derived from an EMBL/GenBank/DDBJ whole genome shotgun (WGS) entry which is preliminary data.</text>
</comment>
<name>A0ABX4KDU8_NOSLI</name>
<protein>
    <recommendedName>
        <fullName evidence="3">DUF4926 domain-containing protein</fullName>
    </recommendedName>
</protein>
<dbReference type="RefSeq" id="WP_099072731.1">
    <property type="nucleotide sequence ID" value="NZ_LAHC01000197.1"/>
</dbReference>
<dbReference type="Proteomes" id="UP000222523">
    <property type="component" value="Unassembled WGS sequence"/>
</dbReference>
<evidence type="ECO:0000313" key="1">
    <source>
        <dbReference type="EMBL" id="PHJ83473.1"/>
    </source>
</evidence>
<organism evidence="1 2">
    <name type="scientific">Nostoc linckia z7</name>
    <dbReference type="NCBI Taxonomy" id="1628745"/>
    <lineage>
        <taxon>Bacteria</taxon>
        <taxon>Bacillati</taxon>
        <taxon>Cyanobacteriota</taxon>
        <taxon>Cyanophyceae</taxon>
        <taxon>Nostocales</taxon>
        <taxon>Nostocaceae</taxon>
        <taxon>Nostoc</taxon>
    </lineage>
</organism>
<reference evidence="1 2" key="1">
    <citation type="submission" date="2015-02" db="EMBL/GenBank/DDBJ databases">
        <title>Nostoc linckia genome annotation.</title>
        <authorList>
            <person name="Zhou Z."/>
        </authorList>
    </citation>
    <scope>NUCLEOTIDE SEQUENCE [LARGE SCALE GENOMIC DNA]</scope>
    <source>
        <strain evidence="2">z7</strain>
    </source>
</reference>
<accession>A0ABX4KDU8</accession>
<evidence type="ECO:0008006" key="3">
    <source>
        <dbReference type="Google" id="ProtNLM"/>
    </source>
</evidence>
<proteinExistence type="predicted"/>